<evidence type="ECO:0000313" key="5">
    <source>
        <dbReference type="Proteomes" id="UP000307943"/>
    </source>
</evidence>
<dbReference type="OrthoDB" id="9785080at2"/>
<dbReference type="Gene3D" id="3.40.50.300">
    <property type="entry name" value="P-loop containing nucleotide triphosphate hydrolases"/>
    <property type="match status" value="1"/>
</dbReference>
<dbReference type="EMBL" id="VDCQ01000081">
    <property type="protein sequence ID" value="TNJ60668.1"/>
    <property type="molecule type" value="Genomic_DNA"/>
</dbReference>
<dbReference type="SMART" id="SM00382">
    <property type="entry name" value="AAA"/>
    <property type="match status" value="1"/>
</dbReference>
<reference evidence="4 5" key="1">
    <citation type="submission" date="2019-05" db="EMBL/GenBank/DDBJ databases">
        <title>We sequenced the genome of Paenibacillus hemerocallicola KCTC 33185 for further insight into its adaptation and study the phylogeny of Paenibacillus.</title>
        <authorList>
            <person name="Narsing Rao M.P."/>
        </authorList>
    </citation>
    <scope>NUCLEOTIDE SEQUENCE [LARGE SCALE GENOMIC DNA]</scope>
    <source>
        <strain evidence="4 5">KCTC 33185</strain>
    </source>
</reference>
<gene>
    <name evidence="4" type="ORF">FE784_35590</name>
</gene>
<keyword evidence="5" id="KW-1185">Reference proteome</keyword>
<comment type="caution">
    <text evidence="4">The sequence shown here is derived from an EMBL/GenBank/DDBJ whole genome shotgun (WGS) entry which is preliminary data.</text>
</comment>
<evidence type="ECO:0000256" key="1">
    <source>
        <dbReference type="ARBA" id="ARBA00022741"/>
    </source>
</evidence>
<organism evidence="4 5">
    <name type="scientific">Paenibacillus hemerocallicola</name>
    <dbReference type="NCBI Taxonomy" id="1172614"/>
    <lineage>
        <taxon>Bacteria</taxon>
        <taxon>Bacillati</taxon>
        <taxon>Bacillota</taxon>
        <taxon>Bacilli</taxon>
        <taxon>Bacillales</taxon>
        <taxon>Paenibacillaceae</taxon>
        <taxon>Paenibacillus</taxon>
    </lineage>
</organism>
<dbReference type="InterPro" id="IPR027417">
    <property type="entry name" value="P-loop_NTPase"/>
</dbReference>
<sequence length="265" mass="29513">MGRGTEKPFLGVLQLNVVLGIDRLSKRRPDKTGQYLFRDISALVEAGQRIAILGASGQGKSTLMRLLARLDLPDEGSITLHGTPSQGWKPNEWRKRICYVAQQPVMLPGTVEYNLRAVSELHGEPFDRDAAERCMAAVGLGTIDWRKPAAELSGGEKQRTVLVRSLLLAPEVLLLDEVTASLDPASKRAVEQWLNEWAALRGAALLWITHDLEQAKHTSDTVWFMDEGRLLENGRTSDFFRNPVTERARGYIRSSDASKGEDEHD</sequence>
<evidence type="ECO:0000313" key="4">
    <source>
        <dbReference type="EMBL" id="TNJ60668.1"/>
    </source>
</evidence>
<evidence type="ECO:0000256" key="2">
    <source>
        <dbReference type="ARBA" id="ARBA00022840"/>
    </source>
</evidence>
<dbReference type="PANTHER" id="PTHR43423">
    <property type="entry name" value="ABC TRANSPORTER I FAMILY MEMBER 17"/>
    <property type="match status" value="1"/>
</dbReference>
<dbReference type="Pfam" id="PF00005">
    <property type="entry name" value="ABC_tran"/>
    <property type="match status" value="1"/>
</dbReference>
<dbReference type="PANTHER" id="PTHR43423:SF1">
    <property type="entry name" value="ABC TRANSPORTER I FAMILY MEMBER 17"/>
    <property type="match status" value="1"/>
</dbReference>
<protein>
    <submittedName>
        <fullName evidence="4">ATP-binding cassette domain-containing protein</fullName>
    </submittedName>
</protein>
<name>A0A5C4SXS2_9BACL</name>
<dbReference type="GO" id="GO:0016887">
    <property type="term" value="F:ATP hydrolysis activity"/>
    <property type="evidence" value="ECO:0007669"/>
    <property type="project" value="InterPro"/>
</dbReference>
<dbReference type="Proteomes" id="UP000307943">
    <property type="component" value="Unassembled WGS sequence"/>
</dbReference>
<dbReference type="AlphaFoldDB" id="A0A5C4SXS2"/>
<dbReference type="SUPFAM" id="SSF52540">
    <property type="entry name" value="P-loop containing nucleoside triphosphate hydrolases"/>
    <property type="match status" value="1"/>
</dbReference>
<keyword evidence="2 4" id="KW-0067">ATP-binding</keyword>
<proteinExistence type="predicted"/>
<dbReference type="GO" id="GO:0005524">
    <property type="term" value="F:ATP binding"/>
    <property type="evidence" value="ECO:0007669"/>
    <property type="project" value="UniProtKB-KW"/>
</dbReference>
<dbReference type="InterPro" id="IPR003593">
    <property type="entry name" value="AAA+_ATPase"/>
</dbReference>
<evidence type="ECO:0000259" key="3">
    <source>
        <dbReference type="PROSITE" id="PS50893"/>
    </source>
</evidence>
<accession>A0A5C4SXS2</accession>
<dbReference type="PROSITE" id="PS50893">
    <property type="entry name" value="ABC_TRANSPORTER_2"/>
    <property type="match status" value="1"/>
</dbReference>
<dbReference type="InterPro" id="IPR003439">
    <property type="entry name" value="ABC_transporter-like_ATP-bd"/>
</dbReference>
<keyword evidence="1" id="KW-0547">Nucleotide-binding</keyword>
<feature type="domain" description="ABC transporter" evidence="3">
    <location>
        <begin position="19"/>
        <end position="252"/>
    </location>
</feature>